<dbReference type="Gene3D" id="1.10.10.10">
    <property type="entry name" value="Winged helix-like DNA-binding domain superfamily/Winged helix DNA-binding domain"/>
    <property type="match status" value="1"/>
</dbReference>
<dbReference type="PANTHER" id="PTHR10763:SF22">
    <property type="entry name" value="ORC1-TYPE DNA REPLICATION PROTEIN"/>
    <property type="match status" value="1"/>
</dbReference>
<dbReference type="EMBL" id="BAABKX010000022">
    <property type="protein sequence ID" value="GAA5062486.1"/>
    <property type="molecule type" value="Genomic_DNA"/>
</dbReference>
<evidence type="ECO:0000256" key="5">
    <source>
        <dbReference type="HAMAP-Rule" id="MF_01407"/>
    </source>
</evidence>
<dbReference type="CDD" id="cd08768">
    <property type="entry name" value="Cdc6_C"/>
    <property type="match status" value="1"/>
</dbReference>
<dbReference type="Proteomes" id="UP001501729">
    <property type="component" value="Unassembled WGS sequence"/>
</dbReference>
<dbReference type="NCBIfam" id="TIGR02928">
    <property type="entry name" value="orc1/cdc6 family replication initiation protein"/>
    <property type="match status" value="1"/>
</dbReference>
<evidence type="ECO:0000256" key="4">
    <source>
        <dbReference type="ARBA" id="ARBA00022840"/>
    </source>
</evidence>
<dbReference type="InterPro" id="IPR027417">
    <property type="entry name" value="P-loop_NTPase"/>
</dbReference>
<comment type="caution">
    <text evidence="5">Lacks conserved residue(s) required for the propagation of feature annotation.</text>
</comment>
<evidence type="ECO:0000313" key="7">
    <source>
        <dbReference type="EMBL" id="GAA5062486.1"/>
    </source>
</evidence>
<evidence type="ECO:0000259" key="6">
    <source>
        <dbReference type="SMART" id="SM01074"/>
    </source>
</evidence>
<dbReference type="SUPFAM" id="SSF52540">
    <property type="entry name" value="P-loop containing nucleoside triphosphate hydrolases"/>
    <property type="match status" value="1"/>
</dbReference>
<evidence type="ECO:0000256" key="2">
    <source>
        <dbReference type="ARBA" id="ARBA00022705"/>
    </source>
</evidence>
<dbReference type="InterPro" id="IPR049945">
    <property type="entry name" value="AAA_22"/>
</dbReference>
<dbReference type="HAMAP" id="MF_01407">
    <property type="entry name" value="ORC1_type_DNA_replic_protein"/>
    <property type="match status" value="1"/>
</dbReference>
<dbReference type="RefSeq" id="WP_227777976.1">
    <property type="nucleotide sequence ID" value="NZ_BAABKX010000022.1"/>
</dbReference>
<dbReference type="SMART" id="SM01074">
    <property type="entry name" value="Cdc6_C"/>
    <property type="match status" value="1"/>
</dbReference>
<dbReference type="InterPro" id="IPR015163">
    <property type="entry name" value="Cdc6_C"/>
</dbReference>
<dbReference type="InterPro" id="IPR055237">
    <property type="entry name" value="Cdc6_lid"/>
</dbReference>
<keyword evidence="4 5" id="KW-0067">ATP-binding</keyword>
<dbReference type="GeneID" id="68616330"/>
<dbReference type="GO" id="GO:0005524">
    <property type="term" value="F:ATP binding"/>
    <property type="evidence" value="ECO:0007669"/>
    <property type="project" value="UniProtKB-UniRule"/>
</dbReference>
<dbReference type="Pfam" id="PF09079">
    <property type="entry name" value="WHD_Cdc6"/>
    <property type="match status" value="1"/>
</dbReference>
<dbReference type="FunFam" id="1.10.8.60:FF:000073">
    <property type="entry name" value="ORC1-type DNA replication protein"/>
    <property type="match status" value="1"/>
</dbReference>
<dbReference type="Pfam" id="PF22703">
    <property type="entry name" value="Cdc6_lid"/>
    <property type="match status" value="1"/>
</dbReference>
<feature type="binding site" evidence="5">
    <location>
        <position position="212"/>
    </location>
    <ligand>
        <name>ATP</name>
        <dbReference type="ChEBI" id="CHEBI:30616"/>
    </ligand>
</feature>
<dbReference type="InterPro" id="IPR036388">
    <property type="entry name" value="WH-like_DNA-bd_sf"/>
</dbReference>
<comment type="function">
    <text evidence="5">Involved in regulation of DNA replication.</text>
</comment>
<dbReference type="SUPFAM" id="SSF46785">
    <property type="entry name" value="Winged helix' DNA-binding domain"/>
    <property type="match status" value="1"/>
</dbReference>
<organism evidence="7 8">
    <name type="scientific">Haladaptatus pallidirubidus</name>
    <dbReference type="NCBI Taxonomy" id="1008152"/>
    <lineage>
        <taxon>Archaea</taxon>
        <taxon>Methanobacteriati</taxon>
        <taxon>Methanobacteriota</taxon>
        <taxon>Stenosarchaea group</taxon>
        <taxon>Halobacteria</taxon>
        <taxon>Halobacteriales</taxon>
        <taxon>Haladaptataceae</taxon>
        <taxon>Haladaptatus</taxon>
    </lineage>
</organism>
<evidence type="ECO:0000256" key="3">
    <source>
        <dbReference type="ARBA" id="ARBA00022741"/>
    </source>
</evidence>
<dbReference type="AlphaFoldDB" id="A0AAV3UPU9"/>
<feature type="binding site" evidence="5">
    <location>
        <position position="224"/>
    </location>
    <ligand>
        <name>ATP</name>
        <dbReference type="ChEBI" id="CHEBI:30616"/>
    </ligand>
</feature>
<sequence>MPGEKLSFEDADSIFVQDDVLSTDWIPDDLPERTDELNTIHKRLEPAVRDQSPKDMFIYGKTGQGKTAAVDVKINELKQFAERDDDLNINRVWVSCNGLDKSYHVAAHLLGELQGPGGNVPRGYDIGTLYKKIYQELNRIGGTVIIVLDEIDNIGTDDGILYELPRAHSNGHITDDVKLSIIGISNDFDFRERLSSQVKDSLYDTEIHFPPYDANQLQDILRRRATKALKDGVIENGVVELCAAYAAQENGSARQAIKYLGTAAEIADDDGKELVTTDHVTEAEKIVEQEFIERGMASLTIHDHLALCAVAHLEATGDTPARTRDIYERYTKCANATDHDSYVLRRLRDRLTDLKLHSIIDGWKVNNGRGAGRYSQYELSVPLEQVITVLKETTRFDDVADSIQANAEKNGILS</sequence>
<proteinExistence type="inferred from homology"/>
<dbReference type="GO" id="GO:0016887">
    <property type="term" value="F:ATP hydrolysis activity"/>
    <property type="evidence" value="ECO:0007669"/>
    <property type="project" value="InterPro"/>
</dbReference>
<evidence type="ECO:0000313" key="8">
    <source>
        <dbReference type="Proteomes" id="UP001501729"/>
    </source>
</evidence>
<feature type="domain" description="Cdc6 C-terminal" evidence="6">
    <location>
        <begin position="307"/>
        <end position="390"/>
    </location>
</feature>
<name>A0AAV3UPU9_9EURY</name>
<evidence type="ECO:0000256" key="1">
    <source>
        <dbReference type="ARBA" id="ARBA00006184"/>
    </source>
</evidence>
<dbReference type="InterPro" id="IPR036390">
    <property type="entry name" value="WH_DNA-bd_sf"/>
</dbReference>
<comment type="caution">
    <text evidence="7">The sequence shown here is derived from an EMBL/GenBank/DDBJ whole genome shotgun (WGS) entry which is preliminary data.</text>
</comment>
<dbReference type="GO" id="GO:0006260">
    <property type="term" value="P:DNA replication"/>
    <property type="evidence" value="ECO:0007669"/>
    <property type="project" value="UniProtKB-UniRule"/>
</dbReference>
<protein>
    <recommendedName>
        <fullName evidence="5">ORC1-type DNA replication protein</fullName>
    </recommendedName>
</protein>
<dbReference type="InterPro" id="IPR050311">
    <property type="entry name" value="ORC1/CDC6"/>
</dbReference>
<dbReference type="Pfam" id="PF13401">
    <property type="entry name" value="AAA_22"/>
    <property type="match status" value="1"/>
</dbReference>
<dbReference type="InterPro" id="IPR014277">
    <property type="entry name" value="Orc1/Cdc6_arc"/>
</dbReference>
<keyword evidence="2 5" id="KW-0235">DNA replication</keyword>
<dbReference type="PANTHER" id="PTHR10763">
    <property type="entry name" value="CELL DIVISION CONTROL PROTEIN 6-RELATED"/>
    <property type="match status" value="1"/>
</dbReference>
<dbReference type="Gene3D" id="1.10.8.60">
    <property type="match status" value="1"/>
</dbReference>
<accession>A0AAV3UPU9</accession>
<keyword evidence="8" id="KW-1185">Reference proteome</keyword>
<comment type="similarity">
    <text evidence="1 5">Belongs to the CDC6/cdc18 family.</text>
</comment>
<keyword evidence="3 5" id="KW-0547">Nucleotide-binding</keyword>
<reference evidence="7 8" key="1">
    <citation type="journal article" date="2019" name="Int. J. Syst. Evol. Microbiol.">
        <title>The Global Catalogue of Microorganisms (GCM) 10K type strain sequencing project: providing services to taxonomists for standard genome sequencing and annotation.</title>
        <authorList>
            <consortium name="The Broad Institute Genomics Platform"/>
            <consortium name="The Broad Institute Genome Sequencing Center for Infectious Disease"/>
            <person name="Wu L."/>
            <person name="Ma J."/>
        </authorList>
    </citation>
    <scope>NUCLEOTIDE SEQUENCE [LARGE SCALE GENOMIC DNA]</scope>
    <source>
        <strain evidence="7 8">JCM 17504</strain>
    </source>
</reference>
<gene>
    <name evidence="7" type="ORF">GCM10025751_49930</name>
</gene>
<dbReference type="Gene3D" id="3.40.50.300">
    <property type="entry name" value="P-loop containing nucleotide triphosphate hydrolases"/>
    <property type="match status" value="1"/>
</dbReference>